<organism evidence="2 3">
    <name type="scientific">Arthrobotrys musiformis</name>
    <dbReference type="NCBI Taxonomy" id="47236"/>
    <lineage>
        <taxon>Eukaryota</taxon>
        <taxon>Fungi</taxon>
        <taxon>Dikarya</taxon>
        <taxon>Ascomycota</taxon>
        <taxon>Pezizomycotina</taxon>
        <taxon>Orbiliomycetes</taxon>
        <taxon>Orbiliales</taxon>
        <taxon>Orbiliaceae</taxon>
        <taxon>Arthrobotrys</taxon>
    </lineage>
</organism>
<reference evidence="2 3" key="1">
    <citation type="submission" date="2023-08" db="EMBL/GenBank/DDBJ databases">
        <authorList>
            <person name="Palmer J.M."/>
        </authorList>
    </citation>
    <scope>NUCLEOTIDE SEQUENCE [LARGE SCALE GENOMIC DNA]</scope>
    <source>
        <strain evidence="2 3">TWF481</strain>
    </source>
</reference>
<keyword evidence="3" id="KW-1185">Reference proteome</keyword>
<evidence type="ECO:0000256" key="1">
    <source>
        <dbReference type="SAM" id="MobiDB-lite"/>
    </source>
</evidence>
<evidence type="ECO:0000313" key="2">
    <source>
        <dbReference type="EMBL" id="KAK6499071.1"/>
    </source>
</evidence>
<proteinExistence type="predicted"/>
<feature type="region of interest" description="Disordered" evidence="1">
    <location>
        <begin position="1"/>
        <end position="48"/>
    </location>
</feature>
<accession>A0AAV9W1U8</accession>
<feature type="compositionally biased region" description="Pro residues" evidence="1">
    <location>
        <begin position="102"/>
        <end position="118"/>
    </location>
</feature>
<protein>
    <submittedName>
        <fullName evidence="2">Uncharacterized protein</fullName>
    </submittedName>
</protein>
<dbReference type="Proteomes" id="UP001370758">
    <property type="component" value="Unassembled WGS sequence"/>
</dbReference>
<sequence>MEDVEDEWDVSLIDPALRPTGPPRYTIPPRAHGLMPPQPPPGQPYYPRMEFYDDDWFYKRSYIQAGRDRRRYSPPSQEQKSEDQEEDLYKAPATMQGEPVSSPAPAPAPPAPPAPTPVSVPARARSAATGSRRATPNSNNKIYTHEEDNFVIWAAGEENITSIKRKGKTEDYIWNQITKTMRLWLQYKYPGIADKVPPRSGRTLKEHWSRPREGQGPLIVRWQDDPNNVWVTQQRHINDRQEMTTWYDSL</sequence>
<dbReference type="EMBL" id="JAVHJL010000008">
    <property type="protein sequence ID" value="KAK6499071.1"/>
    <property type="molecule type" value="Genomic_DNA"/>
</dbReference>
<feature type="compositionally biased region" description="Low complexity" evidence="1">
    <location>
        <begin position="119"/>
        <end position="135"/>
    </location>
</feature>
<dbReference type="AlphaFoldDB" id="A0AAV9W1U8"/>
<feature type="region of interest" description="Disordered" evidence="1">
    <location>
        <begin position="67"/>
        <end position="142"/>
    </location>
</feature>
<name>A0AAV9W1U8_9PEZI</name>
<comment type="caution">
    <text evidence="2">The sequence shown here is derived from an EMBL/GenBank/DDBJ whole genome shotgun (WGS) entry which is preliminary data.</text>
</comment>
<evidence type="ECO:0000313" key="3">
    <source>
        <dbReference type="Proteomes" id="UP001370758"/>
    </source>
</evidence>
<gene>
    <name evidence="2" type="ORF">TWF481_011640</name>
</gene>